<sequence>MTDENQEINLLRRENKALEDDNYQKCEIIAELKEKNKKLERENLGLRKQVENMRRKEEARYKSDVWVD</sequence>
<dbReference type="RefSeq" id="WP_154238580.1">
    <property type="nucleotide sequence ID" value="NZ_CALJPI010000019.1"/>
</dbReference>
<keyword evidence="5" id="KW-1185">Reference proteome</keyword>
<name>A0A6N7S5T7_9FIRM</name>
<gene>
    <name evidence="3" type="ORF">GKD88_07335</name>
    <name evidence="2" type="ORF">GKE08_07930</name>
</gene>
<dbReference type="Proteomes" id="UP000480929">
    <property type="component" value="Unassembled WGS sequence"/>
</dbReference>
<dbReference type="EMBL" id="WKPJ01000009">
    <property type="protein sequence ID" value="MSA89253.1"/>
    <property type="molecule type" value="Genomic_DNA"/>
</dbReference>
<dbReference type="OrthoDB" id="9935101at2"/>
<evidence type="ECO:0000313" key="2">
    <source>
        <dbReference type="EMBL" id="MSA89253.1"/>
    </source>
</evidence>
<protein>
    <submittedName>
        <fullName evidence="2">Uncharacterized protein</fullName>
    </submittedName>
</protein>
<feature type="coiled-coil region" evidence="1">
    <location>
        <begin position="1"/>
        <end position="56"/>
    </location>
</feature>
<evidence type="ECO:0000313" key="4">
    <source>
        <dbReference type="Proteomes" id="UP000433575"/>
    </source>
</evidence>
<dbReference type="Proteomes" id="UP000433575">
    <property type="component" value="Unassembled WGS sequence"/>
</dbReference>
<dbReference type="EMBL" id="WKPI01000010">
    <property type="protein sequence ID" value="MSC32931.1"/>
    <property type="molecule type" value="Genomic_DNA"/>
</dbReference>
<comment type="caution">
    <text evidence="2">The sequence shown here is derived from an EMBL/GenBank/DDBJ whole genome shotgun (WGS) entry which is preliminary data.</text>
</comment>
<evidence type="ECO:0000313" key="5">
    <source>
        <dbReference type="Proteomes" id="UP000480929"/>
    </source>
</evidence>
<organism evidence="2 4">
    <name type="scientific">Holdemania massiliensis</name>
    <dbReference type="NCBI Taxonomy" id="1468449"/>
    <lineage>
        <taxon>Bacteria</taxon>
        <taxon>Bacillati</taxon>
        <taxon>Bacillota</taxon>
        <taxon>Erysipelotrichia</taxon>
        <taxon>Erysipelotrichales</taxon>
        <taxon>Erysipelotrichaceae</taxon>
        <taxon>Holdemania</taxon>
    </lineage>
</organism>
<keyword evidence="1" id="KW-0175">Coiled coil</keyword>
<evidence type="ECO:0000256" key="1">
    <source>
        <dbReference type="SAM" id="Coils"/>
    </source>
</evidence>
<evidence type="ECO:0000313" key="3">
    <source>
        <dbReference type="EMBL" id="MSC32931.1"/>
    </source>
</evidence>
<proteinExistence type="predicted"/>
<dbReference type="AlphaFoldDB" id="A0A6N7S5T7"/>
<reference evidence="4 5" key="1">
    <citation type="journal article" date="2019" name="Nat. Med.">
        <title>A library of human gut bacterial isolates paired with longitudinal multiomics data enables mechanistic microbiome research.</title>
        <authorList>
            <person name="Poyet M."/>
            <person name="Groussin M."/>
            <person name="Gibbons S.M."/>
            <person name="Avila-Pacheco J."/>
            <person name="Jiang X."/>
            <person name="Kearney S.M."/>
            <person name="Perrotta A.R."/>
            <person name="Berdy B."/>
            <person name="Zhao S."/>
            <person name="Lieberman T.D."/>
            <person name="Swanson P.K."/>
            <person name="Smith M."/>
            <person name="Roesemann S."/>
            <person name="Alexander J.E."/>
            <person name="Rich S.A."/>
            <person name="Livny J."/>
            <person name="Vlamakis H."/>
            <person name="Clish C."/>
            <person name="Bullock K."/>
            <person name="Deik A."/>
            <person name="Scott J."/>
            <person name="Pierce K.A."/>
            <person name="Xavier R.J."/>
            <person name="Alm E.J."/>
        </authorList>
    </citation>
    <scope>NUCLEOTIDE SEQUENCE [LARGE SCALE GENOMIC DNA]</scope>
    <source>
        <strain evidence="2 4">BIOML-A4</strain>
        <strain evidence="3 5">BIOML-A5</strain>
    </source>
</reference>
<accession>A0A6N7S5T7</accession>